<evidence type="ECO:0000256" key="1">
    <source>
        <dbReference type="SAM" id="Phobius"/>
    </source>
</evidence>
<keyword evidence="3" id="KW-1185">Reference proteome</keyword>
<organism evidence="2 3">
    <name type="scientific">Agromyces ramosus</name>
    <dbReference type="NCBI Taxonomy" id="33879"/>
    <lineage>
        <taxon>Bacteria</taxon>
        <taxon>Bacillati</taxon>
        <taxon>Actinomycetota</taxon>
        <taxon>Actinomycetes</taxon>
        <taxon>Micrococcales</taxon>
        <taxon>Microbacteriaceae</taxon>
        <taxon>Agromyces</taxon>
    </lineage>
</organism>
<gene>
    <name evidence="2" type="ORF">EV187_1644</name>
</gene>
<dbReference type="Proteomes" id="UP000293289">
    <property type="component" value="Unassembled WGS sequence"/>
</dbReference>
<proteinExistence type="predicted"/>
<keyword evidence="1" id="KW-0472">Membrane</keyword>
<dbReference type="RefSeq" id="WP_130352582.1">
    <property type="nucleotide sequence ID" value="NZ_SGWY01000002.1"/>
</dbReference>
<name>A0A4Q7MCX9_9MICO</name>
<evidence type="ECO:0000313" key="2">
    <source>
        <dbReference type="EMBL" id="RZS65936.1"/>
    </source>
</evidence>
<comment type="caution">
    <text evidence="2">The sequence shown here is derived from an EMBL/GenBank/DDBJ whole genome shotgun (WGS) entry which is preliminary data.</text>
</comment>
<keyword evidence="1" id="KW-0812">Transmembrane</keyword>
<dbReference type="Pfam" id="PF05437">
    <property type="entry name" value="AzlD"/>
    <property type="match status" value="1"/>
</dbReference>
<feature type="transmembrane region" description="Helical" evidence="1">
    <location>
        <begin position="38"/>
        <end position="56"/>
    </location>
</feature>
<dbReference type="EMBL" id="SGWY01000002">
    <property type="protein sequence ID" value="RZS65936.1"/>
    <property type="molecule type" value="Genomic_DNA"/>
</dbReference>
<protein>
    <submittedName>
        <fullName evidence="2">Branched-subunit amino acid transport protein AzlD</fullName>
    </submittedName>
</protein>
<feature type="transmembrane region" description="Helical" evidence="1">
    <location>
        <begin position="76"/>
        <end position="98"/>
    </location>
</feature>
<feature type="transmembrane region" description="Helical" evidence="1">
    <location>
        <begin position="6"/>
        <end position="26"/>
    </location>
</feature>
<sequence>MTGLVVAVVALAVINIVYKGIGPAVLGDRVFPPRIQEIIDALPAALLAGLVVVNLLGERWGAADATMLPGLAAASVAWWFRVAQLGCVVIAVVVTILVRLL</sequence>
<accession>A0A4Q7MCX9</accession>
<keyword evidence="1" id="KW-1133">Transmembrane helix</keyword>
<dbReference type="OrthoDB" id="5124314at2"/>
<dbReference type="AlphaFoldDB" id="A0A4Q7MCX9"/>
<reference evidence="2 3" key="1">
    <citation type="submission" date="2019-02" db="EMBL/GenBank/DDBJ databases">
        <title>Genomic Encyclopedia of Type Strains, Phase IV (KMG-IV): sequencing the most valuable type-strain genomes for metagenomic binning, comparative biology and taxonomic classification.</title>
        <authorList>
            <person name="Goeker M."/>
        </authorList>
    </citation>
    <scope>NUCLEOTIDE SEQUENCE [LARGE SCALE GENOMIC DNA]</scope>
    <source>
        <strain evidence="2 3">DSM 43045</strain>
    </source>
</reference>
<evidence type="ECO:0000313" key="3">
    <source>
        <dbReference type="Proteomes" id="UP000293289"/>
    </source>
</evidence>
<dbReference type="InterPro" id="IPR008407">
    <property type="entry name" value="Brnchd-chn_aa_trnsp_AzlD"/>
</dbReference>